<dbReference type="GO" id="GO:0072527">
    <property type="term" value="P:pyrimidine-containing compound metabolic process"/>
    <property type="evidence" value="ECO:0007669"/>
    <property type="project" value="UniProtKB-ARBA"/>
</dbReference>
<keyword evidence="7" id="KW-1185">Reference proteome</keyword>
<keyword evidence="2" id="KW-0479">Metal-binding</keyword>
<dbReference type="PROSITE" id="PS51747">
    <property type="entry name" value="CYT_DCMP_DEAMINASES_2"/>
    <property type="match status" value="1"/>
</dbReference>
<evidence type="ECO:0000256" key="2">
    <source>
        <dbReference type="ARBA" id="ARBA00022723"/>
    </source>
</evidence>
<comment type="similarity">
    <text evidence="1">Belongs to the cytidine and deoxycytidylate deaminase family.</text>
</comment>
<gene>
    <name evidence="6" type="ORF">CLV31_11953</name>
</gene>
<dbReference type="SUPFAM" id="SSF53927">
    <property type="entry name" value="Cytidine deaminase-like"/>
    <property type="match status" value="1"/>
</dbReference>
<evidence type="ECO:0000313" key="6">
    <source>
        <dbReference type="EMBL" id="PZV77640.1"/>
    </source>
</evidence>
<dbReference type="InterPro" id="IPR002125">
    <property type="entry name" value="CMP_dCMP_dom"/>
</dbReference>
<comment type="caution">
    <text evidence="6">The sequence shown here is derived from an EMBL/GenBank/DDBJ whole genome shotgun (WGS) entry which is preliminary data.</text>
</comment>
<dbReference type="PROSITE" id="PS00903">
    <property type="entry name" value="CYT_DCMP_DEAMINASES_1"/>
    <property type="match status" value="1"/>
</dbReference>
<proteinExistence type="inferred from homology"/>
<keyword evidence="3" id="KW-0378">Hydrolase</keyword>
<dbReference type="GO" id="GO:0008270">
    <property type="term" value="F:zinc ion binding"/>
    <property type="evidence" value="ECO:0007669"/>
    <property type="project" value="InterPro"/>
</dbReference>
<evidence type="ECO:0000256" key="3">
    <source>
        <dbReference type="ARBA" id="ARBA00022801"/>
    </source>
</evidence>
<evidence type="ECO:0000313" key="7">
    <source>
        <dbReference type="Proteomes" id="UP000248917"/>
    </source>
</evidence>
<organism evidence="6 7">
    <name type="scientific">Algoriphagus aquaeductus</name>
    <dbReference type="NCBI Taxonomy" id="475299"/>
    <lineage>
        <taxon>Bacteria</taxon>
        <taxon>Pseudomonadati</taxon>
        <taxon>Bacteroidota</taxon>
        <taxon>Cytophagia</taxon>
        <taxon>Cytophagales</taxon>
        <taxon>Cyclobacteriaceae</taxon>
        <taxon>Algoriphagus</taxon>
    </lineage>
</organism>
<dbReference type="Gene3D" id="3.40.140.10">
    <property type="entry name" value="Cytidine Deaminase, domain 2"/>
    <property type="match status" value="1"/>
</dbReference>
<dbReference type="PANTHER" id="PTHR11644">
    <property type="entry name" value="CYTIDINE DEAMINASE"/>
    <property type="match status" value="1"/>
</dbReference>
<dbReference type="EMBL" id="QKTX01000019">
    <property type="protein sequence ID" value="PZV77640.1"/>
    <property type="molecule type" value="Genomic_DNA"/>
</dbReference>
<dbReference type="GO" id="GO:0004126">
    <property type="term" value="F:cytidine deaminase activity"/>
    <property type="evidence" value="ECO:0007669"/>
    <property type="project" value="UniProtKB-ARBA"/>
</dbReference>
<dbReference type="Proteomes" id="UP000248917">
    <property type="component" value="Unassembled WGS sequence"/>
</dbReference>
<dbReference type="PANTHER" id="PTHR11644:SF2">
    <property type="entry name" value="CYTIDINE DEAMINASE"/>
    <property type="match status" value="1"/>
</dbReference>
<evidence type="ECO:0000256" key="1">
    <source>
        <dbReference type="ARBA" id="ARBA00006576"/>
    </source>
</evidence>
<name>A0A326RNW5_9BACT</name>
<keyword evidence="4" id="KW-0862">Zinc</keyword>
<protein>
    <submittedName>
        <fullName evidence="6">Cytidine deaminase</fullName>
    </submittedName>
</protein>
<dbReference type="OrthoDB" id="9795347at2"/>
<dbReference type="GO" id="GO:0005829">
    <property type="term" value="C:cytosol"/>
    <property type="evidence" value="ECO:0007669"/>
    <property type="project" value="TreeGrafter"/>
</dbReference>
<dbReference type="GO" id="GO:0042802">
    <property type="term" value="F:identical protein binding"/>
    <property type="evidence" value="ECO:0007669"/>
    <property type="project" value="UniProtKB-ARBA"/>
</dbReference>
<dbReference type="GO" id="GO:0055086">
    <property type="term" value="P:nucleobase-containing small molecule metabolic process"/>
    <property type="evidence" value="ECO:0007669"/>
    <property type="project" value="UniProtKB-ARBA"/>
</dbReference>
<sequence length="159" mass="17353">MKKVNYTAEIEELQPGELNLIEQTLIDRAKAVSKHAYAPYSNFYVGAALLLANGEILQSSNQENVSFPAGTCAERLLLGYAGANFPDQAPEMIAIVAHRGGDERWAGVAPCGICRQNINEVENRFSKPITLLILCANGNVIRIHGISNLLPLKFDDLNT</sequence>
<evidence type="ECO:0000259" key="5">
    <source>
        <dbReference type="PROSITE" id="PS51747"/>
    </source>
</evidence>
<dbReference type="CDD" id="cd01283">
    <property type="entry name" value="cytidine_deaminase"/>
    <property type="match status" value="1"/>
</dbReference>
<evidence type="ECO:0000256" key="4">
    <source>
        <dbReference type="ARBA" id="ARBA00022833"/>
    </source>
</evidence>
<dbReference type="RefSeq" id="WP_111394735.1">
    <property type="nucleotide sequence ID" value="NZ_JBJINY010000068.1"/>
</dbReference>
<accession>A0A326RNW5</accession>
<dbReference type="Pfam" id="PF00383">
    <property type="entry name" value="dCMP_cyt_deam_1"/>
    <property type="match status" value="1"/>
</dbReference>
<dbReference type="InterPro" id="IPR016192">
    <property type="entry name" value="APOBEC/CMP_deaminase_Zn-bd"/>
</dbReference>
<dbReference type="NCBIfam" id="NF004064">
    <property type="entry name" value="PRK05578.1"/>
    <property type="match status" value="1"/>
</dbReference>
<reference evidence="6 7" key="1">
    <citation type="submission" date="2018-06" db="EMBL/GenBank/DDBJ databases">
        <title>Genomic Encyclopedia of Archaeal and Bacterial Type Strains, Phase II (KMG-II): from individual species to whole genera.</title>
        <authorList>
            <person name="Goeker M."/>
        </authorList>
    </citation>
    <scope>NUCLEOTIDE SEQUENCE [LARGE SCALE GENOMIC DNA]</scope>
    <source>
        <strain evidence="6 7">T4</strain>
    </source>
</reference>
<dbReference type="InterPro" id="IPR050202">
    <property type="entry name" value="Cyt/Deoxycyt_deaminase"/>
</dbReference>
<feature type="domain" description="CMP/dCMP-type deaminase" evidence="5">
    <location>
        <begin position="20"/>
        <end position="157"/>
    </location>
</feature>
<dbReference type="AlphaFoldDB" id="A0A326RNW5"/>
<dbReference type="InterPro" id="IPR016193">
    <property type="entry name" value="Cytidine_deaminase-like"/>
</dbReference>